<evidence type="ECO:0000313" key="1">
    <source>
        <dbReference type="EMBL" id="KAK9088189.1"/>
    </source>
</evidence>
<gene>
    <name evidence="1" type="ORF">Scep_027271</name>
</gene>
<reference evidence="1 2" key="1">
    <citation type="submission" date="2024-01" db="EMBL/GenBank/DDBJ databases">
        <title>Genome assemblies of Stephania.</title>
        <authorList>
            <person name="Yang L."/>
        </authorList>
    </citation>
    <scope>NUCLEOTIDE SEQUENCE [LARGE SCALE GENOMIC DNA]</scope>
    <source>
        <strain evidence="1">JXDWG</strain>
        <tissue evidence="1">Leaf</tissue>
    </source>
</reference>
<dbReference type="AlphaFoldDB" id="A0AAP0E7T6"/>
<name>A0AAP0E7T6_9MAGN</name>
<dbReference type="Proteomes" id="UP001419268">
    <property type="component" value="Unassembled WGS sequence"/>
</dbReference>
<comment type="caution">
    <text evidence="1">The sequence shown here is derived from an EMBL/GenBank/DDBJ whole genome shotgun (WGS) entry which is preliminary data.</text>
</comment>
<accession>A0AAP0E7T6</accession>
<keyword evidence="2" id="KW-1185">Reference proteome</keyword>
<organism evidence="1 2">
    <name type="scientific">Stephania cephalantha</name>
    <dbReference type="NCBI Taxonomy" id="152367"/>
    <lineage>
        <taxon>Eukaryota</taxon>
        <taxon>Viridiplantae</taxon>
        <taxon>Streptophyta</taxon>
        <taxon>Embryophyta</taxon>
        <taxon>Tracheophyta</taxon>
        <taxon>Spermatophyta</taxon>
        <taxon>Magnoliopsida</taxon>
        <taxon>Ranunculales</taxon>
        <taxon>Menispermaceae</taxon>
        <taxon>Menispermoideae</taxon>
        <taxon>Cissampelideae</taxon>
        <taxon>Stephania</taxon>
    </lineage>
</organism>
<dbReference type="EMBL" id="JBBNAG010000012">
    <property type="protein sequence ID" value="KAK9088189.1"/>
    <property type="molecule type" value="Genomic_DNA"/>
</dbReference>
<protein>
    <submittedName>
        <fullName evidence="1">Uncharacterized protein</fullName>
    </submittedName>
</protein>
<evidence type="ECO:0000313" key="2">
    <source>
        <dbReference type="Proteomes" id="UP001419268"/>
    </source>
</evidence>
<proteinExistence type="predicted"/>
<sequence>MGLEEEDNSRYKTGTKKCNCPFAINVKELPDSLWHVNLVCGQHNYDISIYLEGHSYVSRLNPDEKVVLQQTTKGNVKPHGILTTLKERDKLNSSTIRIIYNERAKATTIGVG</sequence>